<organism evidence="1 2">
    <name type="scientific">Erpetoichthys calabaricus</name>
    <name type="common">Rope fish</name>
    <name type="synonym">Calamoichthys calabaricus</name>
    <dbReference type="NCBI Taxonomy" id="27687"/>
    <lineage>
        <taxon>Eukaryota</taxon>
        <taxon>Metazoa</taxon>
        <taxon>Chordata</taxon>
        <taxon>Craniata</taxon>
        <taxon>Vertebrata</taxon>
        <taxon>Euteleostomi</taxon>
        <taxon>Actinopterygii</taxon>
        <taxon>Polypteriformes</taxon>
        <taxon>Polypteridae</taxon>
        <taxon>Erpetoichthys</taxon>
    </lineage>
</organism>
<reference evidence="1" key="1">
    <citation type="submission" date="2021-06" db="EMBL/GenBank/DDBJ databases">
        <authorList>
            <consortium name="Wellcome Sanger Institute Data Sharing"/>
        </authorList>
    </citation>
    <scope>NUCLEOTIDE SEQUENCE [LARGE SCALE GENOMIC DNA]</scope>
</reference>
<keyword evidence="2" id="KW-1185">Reference proteome</keyword>
<evidence type="ECO:0000313" key="2">
    <source>
        <dbReference type="Proteomes" id="UP000694620"/>
    </source>
</evidence>
<accession>A0A8C4SMB6</accession>
<protein>
    <submittedName>
        <fullName evidence="1">Uncharacterized protein</fullName>
    </submittedName>
</protein>
<dbReference type="AlphaFoldDB" id="A0A8C4SMB6"/>
<name>A0A8C4SMB6_ERPCA</name>
<dbReference type="Ensembl" id="ENSECRT00000019576.1">
    <property type="protein sequence ID" value="ENSECRP00000019183.1"/>
    <property type="gene ID" value="ENSECRG00000012838.1"/>
</dbReference>
<dbReference type="Proteomes" id="UP000694620">
    <property type="component" value="Chromosome 14"/>
</dbReference>
<sequence length="113" mass="12689">MQTKFTVIRVMEKLNIILWNIRALNSGQGEVSSSAHSKRCGILISLFHILHIKDLASGDDNVGRFYYLKARLGGHKLLFVSAYGCNPYRPSFFPDLTGHLVKFSDCDLLSALM</sequence>
<evidence type="ECO:0000313" key="1">
    <source>
        <dbReference type="Ensembl" id="ENSECRP00000019183.1"/>
    </source>
</evidence>
<reference evidence="1" key="3">
    <citation type="submission" date="2025-09" db="UniProtKB">
        <authorList>
            <consortium name="Ensembl"/>
        </authorList>
    </citation>
    <scope>IDENTIFICATION</scope>
</reference>
<reference evidence="1" key="2">
    <citation type="submission" date="2025-08" db="UniProtKB">
        <authorList>
            <consortium name="Ensembl"/>
        </authorList>
    </citation>
    <scope>IDENTIFICATION</scope>
</reference>
<proteinExistence type="predicted"/>